<evidence type="ECO:0000313" key="3">
    <source>
        <dbReference type="Proteomes" id="UP000011731"/>
    </source>
</evidence>
<evidence type="ECO:0000313" key="2">
    <source>
        <dbReference type="EMBL" id="EME67211.1"/>
    </source>
</evidence>
<name>M2Y298_9NOCA</name>
<dbReference type="AlphaFoldDB" id="M2Y298"/>
<accession>M2Y298</accession>
<proteinExistence type="predicted"/>
<organism evidence="2 3">
    <name type="scientific">Rhodococcus ruber BKS 20-38</name>
    <dbReference type="NCBI Taxonomy" id="1278076"/>
    <lineage>
        <taxon>Bacteria</taxon>
        <taxon>Bacillati</taxon>
        <taxon>Actinomycetota</taxon>
        <taxon>Actinomycetes</taxon>
        <taxon>Mycobacteriales</taxon>
        <taxon>Nocardiaceae</taxon>
        <taxon>Rhodococcus</taxon>
    </lineage>
</organism>
<comment type="caution">
    <text evidence="2">The sequence shown here is derived from an EMBL/GenBank/DDBJ whole genome shotgun (WGS) entry which is preliminary data.</text>
</comment>
<dbReference type="Proteomes" id="UP000011731">
    <property type="component" value="Unassembled WGS sequence"/>
</dbReference>
<sequence>MHIPQQEVADFCVGVVDGSLLGELSCLASDEHCRGHDADDKRPNATVTDRVRDGVQGASGVPQDLLSS</sequence>
<reference evidence="2 3" key="1">
    <citation type="journal article" date="2013" name="Genome Announc.">
        <title>Draft Genome Sequence of Rhodococcus ruber Strain BKS 20-38.</title>
        <authorList>
            <person name="Bala M."/>
            <person name="Kumar S."/>
            <person name="Raghava G.P."/>
            <person name="Mayilraj S."/>
        </authorList>
    </citation>
    <scope>NUCLEOTIDE SEQUENCE [LARGE SCALE GENOMIC DNA]</scope>
    <source>
        <strain evidence="2 3">BKS 20-38</strain>
    </source>
</reference>
<feature type="compositionally biased region" description="Basic and acidic residues" evidence="1">
    <location>
        <begin position="33"/>
        <end position="53"/>
    </location>
</feature>
<keyword evidence="3" id="KW-1185">Reference proteome</keyword>
<evidence type="ECO:0000256" key="1">
    <source>
        <dbReference type="SAM" id="MobiDB-lite"/>
    </source>
</evidence>
<protein>
    <submittedName>
        <fullName evidence="2">Uncharacterized protein</fullName>
    </submittedName>
</protein>
<gene>
    <name evidence="2" type="ORF">G352_01192</name>
</gene>
<feature type="region of interest" description="Disordered" evidence="1">
    <location>
        <begin position="33"/>
        <end position="68"/>
    </location>
</feature>
<dbReference type="EMBL" id="AOEX01000013">
    <property type="protein sequence ID" value="EME67211.1"/>
    <property type="molecule type" value="Genomic_DNA"/>
</dbReference>